<dbReference type="AlphaFoldDB" id="A0A6J6F6Z7"/>
<dbReference type="InterPro" id="IPR029510">
    <property type="entry name" value="Ald_DH_CS_GLU"/>
</dbReference>
<dbReference type="SUPFAM" id="SSF53720">
    <property type="entry name" value="ALDH-like"/>
    <property type="match status" value="1"/>
</dbReference>
<dbReference type="PANTHER" id="PTHR11699">
    <property type="entry name" value="ALDEHYDE DEHYDROGENASE-RELATED"/>
    <property type="match status" value="1"/>
</dbReference>
<dbReference type="InterPro" id="IPR015590">
    <property type="entry name" value="Aldehyde_DH_dom"/>
</dbReference>
<gene>
    <name evidence="3" type="ORF">UFOPK1722_01254</name>
</gene>
<evidence type="ECO:0000256" key="1">
    <source>
        <dbReference type="ARBA" id="ARBA00023002"/>
    </source>
</evidence>
<dbReference type="EMBL" id="CAEZTS010000113">
    <property type="protein sequence ID" value="CAB4584510.1"/>
    <property type="molecule type" value="Genomic_DNA"/>
</dbReference>
<sequence length="517" mass="55239">MLLGVGEVEADGGKFQFGDGGGHGGNLVRAAGNGPSVPGTKVGPMKTFRNFIDGKYVDAADGRTLGVVNPATGEQYATAPLSSADDVDTAMKAAAAAFEGWRDSTPKDRSLALFRIADAIEARAEEFIALESENCGKPIGITRSEEIPPMVDHVRFFATAARHLEGKSAGEYVPNMTSYIRREPIGVCAQVAPWNYPMMMAVWKFAPAIAAGNTVVLKPSDTTPVTTTLLAEICAEFLPPGVMNVVCGDRDTGRAMVVHDTPSLVSVTGSVRAGMEVAEAAAKSLKRVHLELGGKAPVVVFEDADIAAAAEGIAMAGYFNAGQDCTAATRVLCSAKVYKDFVAALTEQAKATQCGMPDEDVLFGPVNNPNQLTRVSGFFDRLPDHAQVNAGGSRQGTSGYFFPPTVVSDLRQNDEMIQSEIFGPVITVQQFADEDEAVRWANGVEYGLASSVWTRDFGRAMRMTKRLDFGCVWVNTHIPMVAEMPHGGFKKSGYGKDLSAYALDDYTRIKHVMANLD</sequence>
<dbReference type="Gene3D" id="3.40.605.10">
    <property type="entry name" value="Aldehyde Dehydrogenase, Chain A, domain 1"/>
    <property type="match status" value="1"/>
</dbReference>
<evidence type="ECO:0000259" key="2">
    <source>
        <dbReference type="Pfam" id="PF00171"/>
    </source>
</evidence>
<evidence type="ECO:0000313" key="3">
    <source>
        <dbReference type="EMBL" id="CAB4584510.1"/>
    </source>
</evidence>
<reference evidence="3" key="1">
    <citation type="submission" date="2020-05" db="EMBL/GenBank/DDBJ databases">
        <authorList>
            <person name="Chiriac C."/>
            <person name="Salcher M."/>
            <person name="Ghai R."/>
            <person name="Kavagutti S V."/>
        </authorList>
    </citation>
    <scope>NUCLEOTIDE SEQUENCE</scope>
</reference>
<dbReference type="FunFam" id="3.40.605.10:FF:000001">
    <property type="entry name" value="Aldehyde dehydrogenase 1"/>
    <property type="match status" value="1"/>
</dbReference>
<proteinExistence type="predicted"/>
<feature type="domain" description="Aldehyde dehydrogenase" evidence="2">
    <location>
        <begin position="57"/>
        <end position="512"/>
    </location>
</feature>
<dbReference type="InterPro" id="IPR015657">
    <property type="entry name" value="Aminobutyraldehyde_DH"/>
</dbReference>
<dbReference type="GO" id="GO:0016620">
    <property type="term" value="F:oxidoreductase activity, acting on the aldehyde or oxo group of donors, NAD or NADP as acceptor"/>
    <property type="evidence" value="ECO:0007669"/>
    <property type="project" value="InterPro"/>
</dbReference>
<protein>
    <submittedName>
        <fullName evidence="3">Unannotated protein</fullName>
    </submittedName>
</protein>
<name>A0A6J6F6Z7_9ZZZZ</name>
<dbReference type="PROSITE" id="PS00687">
    <property type="entry name" value="ALDEHYDE_DEHYDR_GLU"/>
    <property type="match status" value="1"/>
</dbReference>
<dbReference type="Gene3D" id="3.40.309.10">
    <property type="entry name" value="Aldehyde Dehydrogenase, Chain A, domain 2"/>
    <property type="match status" value="1"/>
</dbReference>
<dbReference type="PROSITE" id="PS00070">
    <property type="entry name" value="ALDEHYDE_DEHYDR_CYS"/>
    <property type="match status" value="1"/>
</dbReference>
<dbReference type="CDD" id="cd07092">
    <property type="entry name" value="ALDH_ABALDH-YdcW"/>
    <property type="match status" value="1"/>
</dbReference>
<dbReference type="InterPro" id="IPR016162">
    <property type="entry name" value="Ald_DH_N"/>
</dbReference>
<dbReference type="InterPro" id="IPR016160">
    <property type="entry name" value="Ald_DH_CS_CYS"/>
</dbReference>
<accession>A0A6J6F6Z7</accession>
<dbReference type="InterPro" id="IPR016161">
    <property type="entry name" value="Ald_DH/histidinol_DH"/>
</dbReference>
<dbReference type="NCBIfam" id="NF010000">
    <property type="entry name" value="PRK13473.1"/>
    <property type="match status" value="1"/>
</dbReference>
<organism evidence="3">
    <name type="scientific">freshwater metagenome</name>
    <dbReference type="NCBI Taxonomy" id="449393"/>
    <lineage>
        <taxon>unclassified sequences</taxon>
        <taxon>metagenomes</taxon>
        <taxon>ecological metagenomes</taxon>
    </lineage>
</organism>
<dbReference type="Pfam" id="PF00171">
    <property type="entry name" value="Aldedh"/>
    <property type="match status" value="1"/>
</dbReference>
<keyword evidence="1" id="KW-0560">Oxidoreductase</keyword>
<dbReference type="InterPro" id="IPR016163">
    <property type="entry name" value="Ald_DH_C"/>
</dbReference>